<protein>
    <submittedName>
        <fullName evidence="1">Uncharacterized protein</fullName>
    </submittedName>
</protein>
<keyword evidence="2" id="KW-1185">Reference proteome</keyword>
<dbReference type="RefSeq" id="WP_223792310.1">
    <property type="nucleotide sequence ID" value="NZ_JAIOUQ010000014.1"/>
</dbReference>
<sequence>MSNLIHKTDGGFMKKQDKGVKCQQCGYFIKQNKITSAYLNGKISLPFITGPAKMTM</sequence>
<proteinExistence type="predicted"/>
<name>A0A8T5USV4_9EURY</name>
<organism evidence="1 2">
    <name type="scientific">Methanobacterium spitsbergense</name>
    <dbReference type="NCBI Taxonomy" id="2874285"/>
    <lineage>
        <taxon>Archaea</taxon>
        <taxon>Methanobacteriati</taxon>
        <taxon>Methanobacteriota</taxon>
        <taxon>Methanomada group</taxon>
        <taxon>Methanobacteria</taxon>
        <taxon>Methanobacteriales</taxon>
        <taxon>Methanobacteriaceae</taxon>
        <taxon>Methanobacterium</taxon>
    </lineage>
</organism>
<dbReference type="Proteomes" id="UP000825933">
    <property type="component" value="Unassembled WGS sequence"/>
</dbReference>
<dbReference type="AlphaFoldDB" id="A0A8T5USV4"/>
<evidence type="ECO:0000313" key="2">
    <source>
        <dbReference type="Proteomes" id="UP000825933"/>
    </source>
</evidence>
<dbReference type="EMBL" id="JAIOUQ010000014">
    <property type="protein sequence ID" value="MBZ2166774.1"/>
    <property type="molecule type" value="Genomic_DNA"/>
</dbReference>
<evidence type="ECO:0000313" key="1">
    <source>
        <dbReference type="EMBL" id="MBZ2166774.1"/>
    </source>
</evidence>
<comment type="caution">
    <text evidence="1">The sequence shown here is derived from an EMBL/GenBank/DDBJ whole genome shotgun (WGS) entry which is preliminary data.</text>
</comment>
<gene>
    <name evidence="1" type="ORF">K8N75_12075</name>
</gene>
<reference evidence="2" key="1">
    <citation type="journal article" date="2022" name="Microbiol. Resour. Announc.">
        <title>Draft Genome Sequence of a Methanogenic Archaeon from West Spitsbergen Permafrost.</title>
        <authorList>
            <person name="Trubitsyn V."/>
            <person name="Rivkina E."/>
            <person name="Shcherbakova V."/>
        </authorList>
    </citation>
    <scope>NUCLEOTIDE SEQUENCE [LARGE SCALE GENOMIC DNA]</scope>
    <source>
        <strain evidence="2">VT</strain>
    </source>
</reference>
<accession>A0A8T5USV4</accession>